<sequence>MDDRYVHWYPYEQEARYYGKETYESQESMKSFLYEEKFANDIANGQKIMSSPLSRFEEQLKEVGFMSNEHIGKKISIGEPSGPWSKKRKIEESARSQEIFLNAHVSHEVVFGKLLKGSLCYHPSYIIVCILKSSQGSTFLEYLLVLGDDHSCGNSLYDSRMNDYYSYLGNVDSFVLEVENKEQRMLRVFENKGKSLEKEPLNLQEETTMRFSLNPSPLYYEFSFKEINLLLESLSFHVSICGNACVIFLDGNLCLLVPCMTKSYLLVFLLRNNLWE</sequence>
<evidence type="ECO:0000313" key="2">
    <source>
        <dbReference type="Proteomes" id="UP001060085"/>
    </source>
</evidence>
<comment type="caution">
    <text evidence="1">The sequence shown here is derived from an EMBL/GenBank/DDBJ whole genome shotgun (WGS) entry which is preliminary data.</text>
</comment>
<accession>A0ACB9ZS39</accession>
<name>A0ACB9ZS39_CATRO</name>
<proteinExistence type="predicted"/>
<gene>
    <name evidence="1" type="ORF">M9H77_36410</name>
</gene>
<dbReference type="EMBL" id="CM044708">
    <property type="protein sequence ID" value="KAI5650405.1"/>
    <property type="molecule type" value="Genomic_DNA"/>
</dbReference>
<organism evidence="1 2">
    <name type="scientific">Catharanthus roseus</name>
    <name type="common">Madagascar periwinkle</name>
    <name type="synonym">Vinca rosea</name>
    <dbReference type="NCBI Taxonomy" id="4058"/>
    <lineage>
        <taxon>Eukaryota</taxon>
        <taxon>Viridiplantae</taxon>
        <taxon>Streptophyta</taxon>
        <taxon>Embryophyta</taxon>
        <taxon>Tracheophyta</taxon>
        <taxon>Spermatophyta</taxon>
        <taxon>Magnoliopsida</taxon>
        <taxon>eudicotyledons</taxon>
        <taxon>Gunneridae</taxon>
        <taxon>Pentapetalae</taxon>
        <taxon>asterids</taxon>
        <taxon>lamiids</taxon>
        <taxon>Gentianales</taxon>
        <taxon>Apocynaceae</taxon>
        <taxon>Rauvolfioideae</taxon>
        <taxon>Vinceae</taxon>
        <taxon>Catharanthinae</taxon>
        <taxon>Catharanthus</taxon>
    </lineage>
</organism>
<evidence type="ECO:0000313" key="1">
    <source>
        <dbReference type="EMBL" id="KAI5650405.1"/>
    </source>
</evidence>
<reference evidence="2" key="1">
    <citation type="journal article" date="2023" name="Nat. Plants">
        <title>Single-cell RNA sequencing provides a high-resolution roadmap for understanding the multicellular compartmentation of specialized metabolism.</title>
        <authorList>
            <person name="Sun S."/>
            <person name="Shen X."/>
            <person name="Li Y."/>
            <person name="Li Y."/>
            <person name="Wang S."/>
            <person name="Li R."/>
            <person name="Zhang H."/>
            <person name="Shen G."/>
            <person name="Guo B."/>
            <person name="Wei J."/>
            <person name="Xu J."/>
            <person name="St-Pierre B."/>
            <person name="Chen S."/>
            <person name="Sun C."/>
        </authorList>
    </citation>
    <scope>NUCLEOTIDE SEQUENCE [LARGE SCALE GENOMIC DNA]</scope>
</reference>
<protein>
    <submittedName>
        <fullName evidence="1">Uncharacterized protein</fullName>
    </submittedName>
</protein>
<dbReference type="Proteomes" id="UP001060085">
    <property type="component" value="Linkage Group LG08"/>
</dbReference>
<keyword evidence="2" id="KW-1185">Reference proteome</keyword>